<protein>
    <submittedName>
        <fullName evidence="2">Uncharacterized protein</fullName>
    </submittedName>
</protein>
<evidence type="ECO:0000313" key="3">
    <source>
        <dbReference type="Proteomes" id="UP001589773"/>
    </source>
</evidence>
<dbReference type="RefSeq" id="WP_379677560.1">
    <property type="nucleotide sequence ID" value="NZ_JBHLWP010000003.1"/>
</dbReference>
<keyword evidence="1" id="KW-1133">Transmembrane helix</keyword>
<keyword evidence="3" id="KW-1185">Reference proteome</keyword>
<gene>
    <name evidence="2" type="ORF">ACFFJK_02745</name>
</gene>
<keyword evidence="1" id="KW-0812">Transmembrane</keyword>
<dbReference type="Proteomes" id="UP001589773">
    <property type="component" value="Unassembled WGS sequence"/>
</dbReference>
<feature type="transmembrane region" description="Helical" evidence="1">
    <location>
        <begin position="20"/>
        <end position="42"/>
    </location>
</feature>
<evidence type="ECO:0000256" key="1">
    <source>
        <dbReference type="SAM" id="Phobius"/>
    </source>
</evidence>
<reference evidence="2 3" key="1">
    <citation type="submission" date="2024-09" db="EMBL/GenBank/DDBJ databases">
        <authorList>
            <person name="Sun Q."/>
            <person name="Mori K."/>
        </authorList>
    </citation>
    <scope>NUCLEOTIDE SEQUENCE [LARGE SCALE GENOMIC DNA]</scope>
    <source>
        <strain evidence="2 3">CCM 7792</strain>
    </source>
</reference>
<name>A0ABV6FBB6_9BURK</name>
<organism evidence="2 3">
    <name type="scientific">Massilia consociata</name>
    <dbReference type="NCBI Taxonomy" id="760117"/>
    <lineage>
        <taxon>Bacteria</taxon>
        <taxon>Pseudomonadati</taxon>
        <taxon>Pseudomonadota</taxon>
        <taxon>Betaproteobacteria</taxon>
        <taxon>Burkholderiales</taxon>
        <taxon>Oxalobacteraceae</taxon>
        <taxon>Telluria group</taxon>
        <taxon>Massilia</taxon>
    </lineage>
</organism>
<dbReference type="EMBL" id="JBHLWP010000003">
    <property type="protein sequence ID" value="MFC0250796.1"/>
    <property type="molecule type" value="Genomic_DNA"/>
</dbReference>
<proteinExistence type="predicted"/>
<keyword evidence="1" id="KW-0472">Membrane</keyword>
<accession>A0ABV6FBB6</accession>
<comment type="caution">
    <text evidence="2">The sequence shown here is derived from an EMBL/GenBank/DDBJ whole genome shotgun (WGS) entry which is preliminary data.</text>
</comment>
<sequence>MQHRTKKSPKAAKFPPRNSLIRWCTFGMLCAMVGGACFVDRFPLLPV</sequence>
<evidence type="ECO:0000313" key="2">
    <source>
        <dbReference type="EMBL" id="MFC0250796.1"/>
    </source>
</evidence>